<organism evidence="1 2">
    <name type="scientific">Candidatus Polarisedimenticola svalbardensis</name>
    <dbReference type="NCBI Taxonomy" id="2886004"/>
    <lineage>
        <taxon>Bacteria</taxon>
        <taxon>Pseudomonadati</taxon>
        <taxon>Acidobacteriota</taxon>
        <taxon>Candidatus Polarisedimenticolia</taxon>
        <taxon>Candidatus Polarisedimenticolales</taxon>
        <taxon>Candidatus Polarisedimenticolaceae</taxon>
        <taxon>Candidatus Polarisedimenticola</taxon>
    </lineage>
</organism>
<protein>
    <recommendedName>
        <fullName evidence="3">STAS/SEC14 domain-containing protein</fullName>
    </recommendedName>
</protein>
<sequence>MLIRTSIDPNSRVPTHTVTGALTANRVRRTIASLVEDPDYLPDCNSLWDLREAEGLTGREDIWPLVEMIRRDELRNGRGVIAFLLKPELYFALGEPRERTYPTGRERTAVFDDPVRAVEWLDNHEHARNA</sequence>
<dbReference type="AlphaFoldDB" id="A0A8J6Y051"/>
<dbReference type="EMBL" id="JACXWD010000038">
    <property type="protein sequence ID" value="MBD3868650.1"/>
    <property type="molecule type" value="Genomic_DNA"/>
</dbReference>
<evidence type="ECO:0000313" key="1">
    <source>
        <dbReference type="EMBL" id="MBD3868650.1"/>
    </source>
</evidence>
<comment type="caution">
    <text evidence="1">The sequence shown here is derived from an EMBL/GenBank/DDBJ whole genome shotgun (WGS) entry which is preliminary data.</text>
</comment>
<evidence type="ECO:0008006" key="3">
    <source>
        <dbReference type="Google" id="ProtNLM"/>
    </source>
</evidence>
<gene>
    <name evidence="1" type="ORF">IFK94_11045</name>
</gene>
<reference evidence="1 2" key="1">
    <citation type="submission" date="2020-08" db="EMBL/GenBank/DDBJ databases">
        <title>Acidobacteriota in marine sediments use diverse sulfur dissimilation pathways.</title>
        <authorList>
            <person name="Wasmund K."/>
        </authorList>
    </citation>
    <scope>NUCLEOTIDE SEQUENCE [LARGE SCALE GENOMIC DNA]</scope>
    <source>
        <strain evidence="1">MAG AM4</strain>
    </source>
</reference>
<name>A0A8J6Y051_9BACT</name>
<dbReference type="Proteomes" id="UP000648239">
    <property type="component" value="Unassembled WGS sequence"/>
</dbReference>
<accession>A0A8J6Y051</accession>
<proteinExistence type="predicted"/>
<evidence type="ECO:0000313" key="2">
    <source>
        <dbReference type="Proteomes" id="UP000648239"/>
    </source>
</evidence>